<feature type="compositionally biased region" description="Polar residues" evidence="1">
    <location>
        <begin position="82"/>
        <end position="105"/>
    </location>
</feature>
<proteinExistence type="predicted"/>
<gene>
    <name evidence="4" type="primary">CIST1</name>
</gene>
<keyword evidence="2" id="KW-0472">Membrane</keyword>
<accession>A0ABM5ELD1</accession>
<evidence type="ECO:0000256" key="2">
    <source>
        <dbReference type="SAM" id="Phobius"/>
    </source>
</evidence>
<feature type="transmembrane region" description="Helical" evidence="2">
    <location>
        <begin position="190"/>
        <end position="210"/>
    </location>
</feature>
<evidence type="ECO:0000313" key="4">
    <source>
        <dbReference type="RefSeq" id="XP_072833962.1"/>
    </source>
</evidence>
<keyword evidence="2" id="KW-0812">Transmembrane</keyword>
<protein>
    <submittedName>
        <fullName evidence="4">Uncharacterized homolog</fullName>
    </submittedName>
</protein>
<evidence type="ECO:0000256" key="1">
    <source>
        <dbReference type="SAM" id="MobiDB-lite"/>
    </source>
</evidence>
<reference evidence="4" key="1">
    <citation type="submission" date="2025-08" db="UniProtKB">
        <authorList>
            <consortium name="RefSeq"/>
        </authorList>
    </citation>
    <scope>IDENTIFICATION</scope>
</reference>
<evidence type="ECO:0000313" key="3">
    <source>
        <dbReference type="Proteomes" id="UP001652642"/>
    </source>
</evidence>
<dbReference type="GeneID" id="110072642"/>
<keyword evidence="3" id="KW-1185">Reference proteome</keyword>
<name>A0ABM5ELD1_9SAUR</name>
<feature type="compositionally biased region" description="Polar residues" evidence="1">
    <location>
        <begin position="115"/>
        <end position="130"/>
    </location>
</feature>
<dbReference type="RefSeq" id="XP_072833962.1">
    <property type="nucleotide sequence ID" value="XM_072977861.1"/>
</dbReference>
<organism evidence="3 4">
    <name type="scientific">Pogona vitticeps</name>
    <name type="common">central bearded dragon</name>
    <dbReference type="NCBI Taxonomy" id="103695"/>
    <lineage>
        <taxon>Eukaryota</taxon>
        <taxon>Metazoa</taxon>
        <taxon>Chordata</taxon>
        <taxon>Craniata</taxon>
        <taxon>Vertebrata</taxon>
        <taxon>Euteleostomi</taxon>
        <taxon>Lepidosauria</taxon>
        <taxon>Squamata</taxon>
        <taxon>Bifurcata</taxon>
        <taxon>Unidentata</taxon>
        <taxon>Episquamata</taxon>
        <taxon>Toxicofera</taxon>
        <taxon>Iguania</taxon>
        <taxon>Acrodonta</taxon>
        <taxon>Agamidae</taxon>
        <taxon>Amphibolurinae</taxon>
        <taxon>Pogona</taxon>
    </lineage>
</organism>
<feature type="compositionally biased region" description="Polar residues" evidence="1">
    <location>
        <begin position="141"/>
        <end position="158"/>
    </location>
</feature>
<feature type="region of interest" description="Disordered" evidence="1">
    <location>
        <begin position="82"/>
        <end position="184"/>
    </location>
</feature>
<dbReference type="Proteomes" id="UP001652642">
    <property type="component" value="Chromosome 7"/>
</dbReference>
<keyword evidence="2" id="KW-1133">Transmembrane helix</keyword>
<sequence>MPALLGRWCQILLAAGARETSRSVLFTLRPPTPGEVDLPSMAVWPLFLLVAFAPELLSMQPVHSTTVTAVSKAPATTLASSLAVSGAEMSTRSHGPRRTTSNRPTKTVEAHSAHRNTSVLPPASTRTETPATKRMTKRPGSATTGWETSTMLETSNEPPASPGKEPASHTTVMDQPGDDDDTPLSQKPGLIAVICIFIAILLIGAVVILVKFCHSREPSFKKLDEVPMGRVTEDSPFARYPPK</sequence>